<evidence type="ECO:0000313" key="1">
    <source>
        <dbReference type="EMBL" id="PIR74073.1"/>
    </source>
</evidence>
<proteinExistence type="predicted"/>
<comment type="caution">
    <text evidence="1">The sequence shown here is derived from an EMBL/GenBank/DDBJ whole genome shotgun (WGS) entry which is preliminary data.</text>
</comment>
<dbReference type="EMBL" id="PFCB01000030">
    <property type="protein sequence ID" value="PIR74073.1"/>
    <property type="molecule type" value="Genomic_DNA"/>
</dbReference>
<gene>
    <name evidence="1" type="ORF">COU35_04500</name>
</gene>
<organism evidence="1 2">
    <name type="scientific">Candidatus Magasanikbacteria bacterium CG10_big_fil_rev_8_21_14_0_10_47_10</name>
    <dbReference type="NCBI Taxonomy" id="1974652"/>
    <lineage>
        <taxon>Bacteria</taxon>
        <taxon>Candidatus Magasanikiibacteriota</taxon>
    </lineage>
</organism>
<dbReference type="AlphaFoldDB" id="A0A2H0TPI3"/>
<sequence>MLRRTANNHCQAQAKCASNLLQCLLNLQRKFSRGDQNQSLPLVHGQALNHWDTKRQGFSRPCLGNPYDVFSFQRVRNNLMLYGRGRIKSILLQKSQEIGLYPKVAKATGV</sequence>
<evidence type="ECO:0000313" key="2">
    <source>
        <dbReference type="Proteomes" id="UP000230154"/>
    </source>
</evidence>
<accession>A0A2H0TPI3</accession>
<name>A0A2H0TPI3_9BACT</name>
<protein>
    <submittedName>
        <fullName evidence="1">Uncharacterized protein</fullName>
    </submittedName>
</protein>
<dbReference type="Proteomes" id="UP000230154">
    <property type="component" value="Unassembled WGS sequence"/>
</dbReference>
<reference evidence="2" key="1">
    <citation type="submission" date="2017-09" db="EMBL/GenBank/DDBJ databases">
        <title>Depth-based differentiation of microbial function through sediment-hosted aquifers and enrichment of novel symbionts in the deep terrestrial subsurface.</title>
        <authorList>
            <person name="Probst A.J."/>
            <person name="Ladd B."/>
            <person name="Jarett J.K."/>
            <person name="Geller-Mcgrath D.E."/>
            <person name="Sieber C.M.K."/>
            <person name="Emerson J.B."/>
            <person name="Anantharaman K."/>
            <person name="Thomas B.C."/>
            <person name="Malmstrom R."/>
            <person name="Stieglmeier M."/>
            <person name="Klingl A."/>
            <person name="Woyke T."/>
            <person name="Ryan C.M."/>
            <person name="Banfield J.F."/>
        </authorList>
    </citation>
    <scope>NUCLEOTIDE SEQUENCE [LARGE SCALE GENOMIC DNA]</scope>
</reference>